<sequence>MFLWQVGTCHLVSYPALVAPNFCRTRTAFGCKIEGIDEKGRGKERLYKWAGIQLKTKSCQRDKREFDLLGTHRHLVFLRHDVLRQHLGSYRQLRGWQVGGGNTMTSWVPVTPGTPTLLFPAGMFPLHLHNEFGVFTMGYDDFTMSFGDFVMIYSGFAMISGFFAATLSLPPSLFLGLYPAISPDHLSLPQVRLLNNRCFQYV</sequence>
<dbReference type="AlphaFoldDB" id="A0AA88CKK5"/>
<feature type="transmembrane region" description="Helical" evidence="1">
    <location>
        <begin position="149"/>
        <end position="169"/>
    </location>
</feature>
<protein>
    <submittedName>
        <fullName evidence="2">Uncharacterized protein</fullName>
    </submittedName>
</protein>
<accession>A0AA88CKK5</accession>
<dbReference type="Proteomes" id="UP001187192">
    <property type="component" value="Unassembled WGS sequence"/>
</dbReference>
<keyword evidence="3" id="KW-1185">Reference proteome</keyword>
<keyword evidence="1" id="KW-0472">Membrane</keyword>
<comment type="caution">
    <text evidence="2">The sequence shown here is derived from an EMBL/GenBank/DDBJ whole genome shotgun (WGS) entry which is preliminary data.</text>
</comment>
<reference evidence="2" key="1">
    <citation type="submission" date="2023-07" db="EMBL/GenBank/DDBJ databases">
        <title>draft genome sequence of fig (Ficus carica).</title>
        <authorList>
            <person name="Takahashi T."/>
            <person name="Nishimura K."/>
        </authorList>
    </citation>
    <scope>NUCLEOTIDE SEQUENCE</scope>
</reference>
<keyword evidence="1" id="KW-0812">Transmembrane</keyword>
<organism evidence="2 3">
    <name type="scientific">Ficus carica</name>
    <name type="common">Common fig</name>
    <dbReference type="NCBI Taxonomy" id="3494"/>
    <lineage>
        <taxon>Eukaryota</taxon>
        <taxon>Viridiplantae</taxon>
        <taxon>Streptophyta</taxon>
        <taxon>Embryophyta</taxon>
        <taxon>Tracheophyta</taxon>
        <taxon>Spermatophyta</taxon>
        <taxon>Magnoliopsida</taxon>
        <taxon>eudicotyledons</taxon>
        <taxon>Gunneridae</taxon>
        <taxon>Pentapetalae</taxon>
        <taxon>rosids</taxon>
        <taxon>fabids</taxon>
        <taxon>Rosales</taxon>
        <taxon>Moraceae</taxon>
        <taxon>Ficeae</taxon>
        <taxon>Ficus</taxon>
    </lineage>
</organism>
<dbReference type="EMBL" id="BTGU01005114">
    <property type="protein sequence ID" value="GMN20051.1"/>
    <property type="molecule type" value="Genomic_DNA"/>
</dbReference>
<evidence type="ECO:0000313" key="2">
    <source>
        <dbReference type="EMBL" id="GMN20051.1"/>
    </source>
</evidence>
<evidence type="ECO:0000313" key="3">
    <source>
        <dbReference type="Proteomes" id="UP001187192"/>
    </source>
</evidence>
<proteinExistence type="predicted"/>
<name>A0AA88CKK5_FICCA</name>
<keyword evidence="1" id="KW-1133">Transmembrane helix</keyword>
<dbReference type="Gramene" id="FCD_00030746-RA">
    <property type="protein sequence ID" value="FCD_00030746-RA:cds"/>
    <property type="gene ID" value="FCD_00030746"/>
</dbReference>
<gene>
    <name evidence="2" type="ORF">TIFTF001_047035</name>
</gene>
<evidence type="ECO:0000256" key="1">
    <source>
        <dbReference type="SAM" id="Phobius"/>
    </source>
</evidence>